<feature type="non-terminal residue" evidence="3">
    <location>
        <position position="1"/>
    </location>
</feature>
<dbReference type="Gramene" id="Jr07_32910_p1">
    <property type="protein sequence ID" value="cds.Jr07_32910_p1"/>
    <property type="gene ID" value="Jr07_32910"/>
</dbReference>
<comment type="similarity">
    <text evidence="1">Belongs to the 'GDXG' lipolytic enzyme family.</text>
</comment>
<accession>A0A834CWZ5</accession>
<feature type="domain" description="Alpha/beta hydrolase fold-3" evidence="2">
    <location>
        <begin position="93"/>
        <end position="316"/>
    </location>
</feature>
<organism evidence="3 4">
    <name type="scientific">Juglans regia</name>
    <name type="common">English walnut</name>
    <dbReference type="NCBI Taxonomy" id="51240"/>
    <lineage>
        <taxon>Eukaryota</taxon>
        <taxon>Viridiplantae</taxon>
        <taxon>Streptophyta</taxon>
        <taxon>Embryophyta</taxon>
        <taxon>Tracheophyta</taxon>
        <taxon>Spermatophyta</taxon>
        <taxon>Magnoliopsida</taxon>
        <taxon>eudicotyledons</taxon>
        <taxon>Gunneridae</taxon>
        <taxon>Pentapetalae</taxon>
        <taxon>rosids</taxon>
        <taxon>fabids</taxon>
        <taxon>Fagales</taxon>
        <taxon>Juglandaceae</taxon>
        <taxon>Juglans</taxon>
    </lineage>
</organism>
<dbReference type="InterPro" id="IPR013094">
    <property type="entry name" value="AB_hydrolase_3"/>
</dbReference>
<dbReference type="SUPFAM" id="SSF53474">
    <property type="entry name" value="alpha/beta-Hydrolases"/>
    <property type="match status" value="1"/>
</dbReference>
<evidence type="ECO:0000313" key="4">
    <source>
        <dbReference type="Proteomes" id="UP000619265"/>
    </source>
</evidence>
<gene>
    <name evidence="3" type="ORF">F2P56_016804</name>
</gene>
<evidence type="ECO:0000313" key="3">
    <source>
        <dbReference type="EMBL" id="KAF5466923.1"/>
    </source>
</evidence>
<dbReference type="EMBL" id="LIHL02000007">
    <property type="protein sequence ID" value="KAF5466923.1"/>
    <property type="molecule type" value="Genomic_DNA"/>
</dbReference>
<dbReference type="PANTHER" id="PTHR23024:SF212">
    <property type="entry name" value="CARBOXYLESTERASE 9-RELATED"/>
    <property type="match status" value="1"/>
</dbReference>
<dbReference type="AlphaFoldDB" id="A0A834CWZ5"/>
<evidence type="ECO:0000256" key="1">
    <source>
        <dbReference type="ARBA" id="ARBA00010515"/>
    </source>
</evidence>
<dbReference type="Proteomes" id="UP000619265">
    <property type="component" value="Unassembled WGS sequence"/>
</dbReference>
<reference evidence="3" key="2">
    <citation type="submission" date="2020-03" db="EMBL/GenBank/DDBJ databases">
        <title>Walnut 2.0.</title>
        <authorList>
            <person name="Marrano A."/>
            <person name="Britton M."/>
            <person name="Zimin A.V."/>
            <person name="Zaini P.A."/>
            <person name="Workman R."/>
            <person name="Puiu D."/>
            <person name="Bianco L."/>
            <person name="Allen B.J."/>
            <person name="Troggio M."/>
            <person name="Leslie C.A."/>
            <person name="Timp W."/>
            <person name="Dendekar A."/>
            <person name="Salzberg S.L."/>
            <person name="Neale D.B."/>
        </authorList>
    </citation>
    <scope>NUCLEOTIDE SEQUENCE</scope>
    <source>
        <tissue evidence="3">Leaves</tissue>
    </source>
</reference>
<dbReference type="Pfam" id="PF07859">
    <property type="entry name" value="Abhydrolase_3"/>
    <property type="match status" value="1"/>
</dbReference>
<protein>
    <recommendedName>
        <fullName evidence="2">Alpha/beta hydrolase fold-3 domain-containing protein</fullName>
    </recommendedName>
</protein>
<comment type="caution">
    <text evidence="3">The sequence shown here is derived from an EMBL/GenBank/DDBJ whole genome shotgun (WGS) entry which is preliminary data.</text>
</comment>
<sequence length="337" mass="38033">KFLKTHLPKSANTRTVMSNFDPYPHLDIAIGPDDIVTRRLKFPTIKANLNVDPGDPTVSKDLTINVETKTWVRIFLPTKLPSNDNIVARLPIIVYFHHGGWVLFGADDSYTHKECSRIASNIPAIVISVNYRLAPENRLPAQYHDAMDAICWVKNQATNPKGEQWLRDYGDFSRCYLYGCGNGGNMVFFVGIKVCALQLEPMNIAGMIMNQPLFGGEERTKSELNYATDEIFPLPVLDLMWDLALPKGVDRNHWYCNPTMVMGPHKGMICRLQKCLVMGSYGDPTIDRQQEFVTMLATCGAHVKTWFDDAGSHNAHLWDSRRATLLLSILQEFILGC</sequence>
<dbReference type="PANTHER" id="PTHR23024">
    <property type="entry name" value="ARYLACETAMIDE DEACETYLASE"/>
    <property type="match status" value="1"/>
</dbReference>
<dbReference type="InterPro" id="IPR029058">
    <property type="entry name" value="AB_hydrolase_fold"/>
</dbReference>
<evidence type="ECO:0000259" key="2">
    <source>
        <dbReference type="Pfam" id="PF07859"/>
    </source>
</evidence>
<name>A0A834CWZ5_JUGRE</name>
<reference evidence="3" key="1">
    <citation type="submission" date="2015-10" db="EMBL/GenBank/DDBJ databases">
        <authorList>
            <person name="Martinez-Garcia P.J."/>
            <person name="Crepeau M.W."/>
            <person name="Puiu D."/>
            <person name="Gonzalez-Ibeas D."/>
            <person name="Whalen J."/>
            <person name="Stevens K."/>
            <person name="Paul R."/>
            <person name="Butterfield T."/>
            <person name="Britton M."/>
            <person name="Reagan R."/>
            <person name="Chakraborty S."/>
            <person name="Walawage S.L."/>
            <person name="Vasquez-Gross H.A."/>
            <person name="Cardeno C."/>
            <person name="Famula R."/>
            <person name="Pratt K."/>
            <person name="Kuruganti S."/>
            <person name="Aradhya M.K."/>
            <person name="Leslie C.A."/>
            <person name="Dandekar A.M."/>
            <person name="Salzberg S.L."/>
            <person name="Wegrzyn J.L."/>
            <person name="Langley C.H."/>
            <person name="Neale D.B."/>
        </authorList>
    </citation>
    <scope>NUCLEOTIDE SEQUENCE</scope>
    <source>
        <tissue evidence="3">Leaves</tissue>
    </source>
</reference>
<dbReference type="GO" id="GO:0016787">
    <property type="term" value="F:hydrolase activity"/>
    <property type="evidence" value="ECO:0007669"/>
    <property type="project" value="InterPro"/>
</dbReference>
<dbReference type="Gene3D" id="3.40.50.1820">
    <property type="entry name" value="alpha/beta hydrolase"/>
    <property type="match status" value="1"/>
</dbReference>
<dbReference type="InterPro" id="IPR050466">
    <property type="entry name" value="Carboxylest/Gibb_receptor"/>
</dbReference>
<proteinExistence type="inferred from homology"/>